<dbReference type="NCBIfam" id="NF006884">
    <property type="entry name" value="PRK09375.2-5"/>
    <property type="match status" value="1"/>
</dbReference>
<dbReference type="RefSeq" id="WP_281487716.1">
    <property type="nucleotide sequence ID" value="NZ_JASATX010000001.1"/>
</dbReference>
<keyword evidence="4 10" id="KW-0963">Cytoplasm</keyword>
<evidence type="ECO:0000256" key="6">
    <source>
        <dbReference type="ARBA" id="ARBA00022679"/>
    </source>
</evidence>
<protein>
    <recommendedName>
        <fullName evidence="2 10">Quinolinate synthase</fullName>
        <ecNumber evidence="2 10">2.5.1.72</ecNumber>
    </recommendedName>
</protein>
<dbReference type="GO" id="GO:0051539">
    <property type="term" value="F:4 iron, 4 sulfur cluster binding"/>
    <property type="evidence" value="ECO:0007669"/>
    <property type="project" value="UniProtKB-KW"/>
</dbReference>
<feature type="binding site" evidence="10">
    <location>
        <position position="322"/>
    </location>
    <ligand>
        <name>iminosuccinate</name>
        <dbReference type="ChEBI" id="CHEBI:77875"/>
    </ligand>
</feature>
<dbReference type="InterPro" id="IPR036094">
    <property type="entry name" value="NadA_sf"/>
</dbReference>
<dbReference type="InterPro" id="IPR003473">
    <property type="entry name" value="NadA"/>
</dbReference>
<feature type="binding site" evidence="10">
    <location>
        <begin position="189"/>
        <end position="191"/>
    </location>
    <ligand>
        <name>iminosuccinate</name>
        <dbReference type="ChEBI" id="CHEBI:77875"/>
    </ligand>
</feature>
<feature type="binding site" evidence="10">
    <location>
        <begin position="305"/>
        <end position="307"/>
    </location>
    <ligand>
        <name>iminosuccinate</name>
        <dbReference type="ChEBI" id="CHEBI:77875"/>
    </ligand>
</feature>
<feature type="binding site" evidence="10">
    <location>
        <position position="369"/>
    </location>
    <ligand>
        <name>[4Fe-4S] cluster</name>
        <dbReference type="ChEBI" id="CHEBI:49883"/>
    </ligand>
</feature>
<comment type="pathway">
    <text evidence="1 10">Cofactor biosynthesis; NAD(+) biosynthesis; quinolinate from iminoaspartate: step 1/1.</text>
</comment>
<dbReference type="GO" id="GO:0005829">
    <property type="term" value="C:cytosol"/>
    <property type="evidence" value="ECO:0007669"/>
    <property type="project" value="TreeGrafter"/>
</dbReference>
<dbReference type="EMBL" id="JASATX010000001">
    <property type="protein sequence ID" value="MDI2097945.1"/>
    <property type="molecule type" value="Genomic_DNA"/>
</dbReference>
<comment type="similarity">
    <text evidence="10">Belongs to the quinolinate synthase family. Type 3 subfamily.</text>
</comment>
<evidence type="ECO:0000256" key="5">
    <source>
        <dbReference type="ARBA" id="ARBA00022642"/>
    </source>
</evidence>
<dbReference type="NCBIfam" id="TIGR00550">
    <property type="entry name" value="nadA"/>
    <property type="match status" value="1"/>
</dbReference>
<dbReference type="GO" id="GO:0046872">
    <property type="term" value="F:metal ion binding"/>
    <property type="evidence" value="ECO:0007669"/>
    <property type="project" value="UniProtKB-KW"/>
</dbReference>
<accession>A0AAW6T768</accession>
<dbReference type="GO" id="GO:0034628">
    <property type="term" value="P:'de novo' NAD+ biosynthetic process from L-aspartate"/>
    <property type="evidence" value="ECO:0007669"/>
    <property type="project" value="TreeGrafter"/>
</dbReference>
<keyword evidence="8 10" id="KW-0408">Iron</keyword>
<keyword evidence="7 10" id="KW-0479">Metal-binding</keyword>
<feature type="binding site" evidence="10">
    <location>
        <position position="150"/>
    </location>
    <ligand>
        <name>[4Fe-4S] cluster</name>
        <dbReference type="ChEBI" id="CHEBI:49883"/>
    </ligand>
</feature>
<gene>
    <name evidence="10 11" type="primary">nadA</name>
    <name evidence="11" type="ORF">QF206_03040</name>
</gene>
<evidence type="ECO:0000256" key="3">
    <source>
        <dbReference type="ARBA" id="ARBA00022485"/>
    </source>
</evidence>
<sequence length="420" mass="46476">MTSIDTLLTRDGEAESCTPELAMPTWTFDPAPGYGPGASMGDVIPVGSPRQGQLPEEYRSASAEELDQRIRAVKQRLGDRAVVLGHYYQRDEIVEHADFIGDSYQLANAALTKPDAEAIFFCGVHFMAETADILTRDDQAVILPNLAAGCSMADMADIDSVTECWEQLEELYGTETDERGRMPILPVTYMNCSAALKGFVGERGGIVCTSSNASTVLEWAFERGQRVLFFPDQHLGRNTAKRMGVPLERMPMWNPRLPLGGNSPQELLDAQVLLWHGFCSVHRRFTVEQIEKARAEYPGVRVLVHPECPMPVVDAADEIGSTDFIRRAVASATEPTTFAIGTEINLVNRLAAEFPQHRIFCLDPVICPCSTMYRIHPGYLAWVMEAFERGEVLNRITVEESVAEPARLALERMLAALPQG</sequence>
<dbReference type="HAMAP" id="MF_00569">
    <property type="entry name" value="NadA_type3"/>
    <property type="match status" value="1"/>
</dbReference>
<dbReference type="Gene3D" id="3.40.50.10800">
    <property type="entry name" value="NadA-like"/>
    <property type="match status" value="3"/>
</dbReference>
<dbReference type="GO" id="GO:0008987">
    <property type="term" value="F:quinolinate synthetase A activity"/>
    <property type="evidence" value="ECO:0007669"/>
    <property type="project" value="UniProtKB-UniRule"/>
</dbReference>
<keyword evidence="9 10" id="KW-0411">Iron-sulfur</keyword>
<dbReference type="Pfam" id="PF02445">
    <property type="entry name" value="NadA"/>
    <property type="match status" value="1"/>
</dbReference>
<dbReference type="AlphaFoldDB" id="A0AAW6T768"/>
<evidence type="ECO:0000313" key="12">
    <source>
        <dbReference type="Proteomes" id="UP001321506"/>
    </source>
</evidence>
<keyword evidence="6 10" id="KW-0808">Transferase</keyword>
<evidence type="ECO:0000256" key="1">
    <source>
        <dbReference type="ARBA" id="ARBA00005065"/>
    </source>
</evidence>
<feature type="binding site" evidence="10">
    <location>
        <position position="210"/>
    </location>
    <ligand>
        <name>iminosuccinate</name>
        <dbReference type="ChEBI" id="CHEBI:77875"/>
    </ligand>
</feature>
<evidence type="ECO:0000256" key="2">
    <source>
        <dbReference type="ARBA" id="ARBA00012669"/>
    </source>
</evidence>
<dbReference type="EC" id="2.5.1.72" evidence="2 10"/>
<feature type="binding site" evidence="10">
    <location>
        <position position="279"/>
    </location>
    <ligand>
        <name>[4Fe-4S] cluster</name>
        <dbReference type="ChEBI" id="CHEBI:49883"/>
    </ligand>
</feature>
<evidence type="ECO:0000256" key="7">
    <source>
        <dbReference type="ARBA" id="ARBA00022723"/>
    </source>
</evidence>
<proteinExistence type="inferred from homology"/>
<feature type="binding site" evidence="10">
    <location>
        <position position="86"/>
    </location>
    <ligand>
        <name>iminosuccinate</name>
        <dbReference type="ChEBI" id="CHEBI:77875"/>
    </ligand>
</feature>
<comment type="caution">
    <text evidence="11">The sequence shown here is derived from an EMBL/GenBank/DDBJ whole genome shotgun (WGS) entry which is preliminary data.</text>
</comment>
<dbReference type="SUPFAM" id="SSF142754">
    <property type="entry name" value="NadA-like"/>
    <property type="match status" value="1"/>
</dbReference>
<name>A0AAW6T768_9MICO</name>
<organism evidence="11 12">
    <name type="scientific">Ruicaihuangia caeni</name>
    <dbReference type="NCBI Taxonomy" id="3042517"/>
    <lineage>
        <taxon>Bacteria</taxon>
        <taxon>Bacillati</taxon>
        <taxon>Actinomycetota</taxon>
        <taxon>Actinomycetes</taxon>
        <taxon>Micrococcales</taxon>
        <taxon>Microbacteriaceae</taxon>
        <taxon>Ruicaihuangia</taxon>
    </lineage>
</organism>
<keyword evidence="5 10" id="KW-0662">Pyridine nucleotide biosynthesis</keyword>
<comment type="catalytic activity">
    <reaction evidence="10">
        <text>iminosuccinate + dihydroxyacetone phosphate = quinolinate + phosphate + 2 H2O + H(+)</text>
        <dbReference type="Rhea" id="RHEA:25888"/>
        <dbReference type="ChEBI" id="CHEBI:15377"/>
        <dbReference type="ChEBI" id="CHEBI:15378"/>
        <dbReference type="ChEBI" id="CHEBI:29959"/>
        <dbReference type="ChEBI" id="CHEBI:43474"/>
        <dbReference type="ChEBI" id="CHEBI:57642"/>
        <dbReference type="ChEBI" id="CHEBI:77875"/>
        <dbReference type="EC" id="2.5.1.72"/>
    </reaction>
</comment>
<dbReference type="Proteomes" id="UP001321506">
    <property type="component" value="Unassembled WGS sequence"/>
</dbReference>
<evidence type="ECO:0000256" key="4">
    <source>
        <dbReference type="ARBA" id="ARBA00022490"/>
    </source>
</evidence>
<evidence type="ECO:0000256" key="9">
    <source>
        <dbReference type="ARBA" id="ARBA00023014"/>
    </source>
</evidence>
<dbReference type="InterPro" id="IPR023515">
    <property type="entry name" value="Quinolinate_synth_A_type3"/>
</dbReference>
<comment type="cofactor">
    <cofactor evidence="10">
        <name>[4Fe-4S] cluster</name>
        <dbReference type="ChEBI" id="CHEBI:49883"/>
    </cofactor>
    <text evidence="10">Binds 1 [4Fe-4S] cluster per subunit.</text>
</comment>
<dbReference type="PANTHER" id="PTHR30573">
    <property type="entry name" value="QUINOLINATE SYNTHETASE A"/>
    <property type="match status" value="1"/>
</dbReference>
<comment type="subcellular location">
    <subcellularLocation>
        <location evidence="10">Cytoplasm</location>
    </subcellularLocation>
</comment>
<dbReference type="PANTHER" id="PTHR30573:SF0">
    <property type="entry name" value="QUINOLINATE SYNTHASE, CHLOROPLASTIC"/>
    <property type="match status" value="1"/>
</dbReference>
<evidence type="ECO:0000256" key="8">
    <source>
        <dbReference type="ARBA" id="ARBA00023004"/>
    </source>
</evidence>
<feature type="binding site" evidence="10">
    <location>
        <position position="103"/>
    </location>
    <ligand>
        <name>iminosuccinate</name>
        <dbReference type="ChEBI" id="CHEBI:77875"/>
    </ligand>
</feature>
<evidence type="ECO:0000256" key="10">
    <source>
        <dbReference type="HAMAP-Rule" id="MF_00569"/>
    </source>
</evidence>
<reference evidence="11 12" key="1">
    <citation type="submission" date="2023-04" db="EMBL/GenBank/DDBJ databases">
        <title>Klugiella caeni sp. nov. isolated from the sludge of biochemical tank.</title>
        <authorList>
            <person name="Geng K."/>
        </authorList>
    </citation>
    <scope>NUCLEOTIDE SEQUENCE [LARGE SCALE GENOMIC DNA]</scope>
    <source>
        <strain evidence="11 12">YN-L-19</strain>
    </source>
</reference>
<evidence type="ECO:0000313" key="11">
    <source>
        <dbReference type="EMBL" id="MDI2097945.1"/>
    </source>
</evidence>
<comment type="function">
    <text evidence="10">Catalyzes the condensation of iminoaspartate with dihydroxyacetone phosphate to form quinolinate.</text>
</comment>
<dbReference type="NCBIfam" id="NF006883">
    <property type="entry name" value="PRK09375.2-4"/>
    <property type="match status" value="1"/>
</dbReference>
<keyword evidence="12" id="KW-1185">Reference proteome</keyword>
<keyword evidence="3 10" id="KW-0004">4Fe-4S</keyword>